<reference evidence="1 2" key="1">
    <citation type="submission" date="2020-07" db="EMBL/GenBank/DDBJ databases">
        <title>Sequencing the genomes of 1000 actinobacteria strains.</title>
        <authorList>
            <person name="Klenk H.-P."/>
        </authorList>
    </citation>
    <scope>NUCLEOTIDE SEQUENCE [LARGE SCALE GENOMIC DNA]</scope>
    <source>
        <strain evidence="1 2">DSM 15131</strain>
    </source>
</reference>
<gene>
    <name evidence="1" type="ORF">BJ993_005089</name>
</gene>
<accession>A0A7Y9ZP82</accession>
<organism evidence="1 2">
    <name type="scientific">Nocardioides aromaticivorans</name>
    <dbReference type="NCBI Taxonomy" id="200618"/>
    <lineage>
        <taxon>Bacteria</taxon>
        <taxon>Bacillati</taxon>
        <taxon>Actinomycetota</taxon>
        <taxon>Actinomycetes</taxon>
        <taxon>Propionibacteriales</taxon>
        <taxon>Nocardioidaceae</taxon>
        <taxon>Nocardioides</taxon>
    </lineage>
</organism>
<protein>
    <submittedName>
        <fullName evidence="1">Uncharacterized protein</fullName>
    </submittedName>
</protein>
<dbReference type="AlphaFoldDB" id="A0A7Y9ZP82"/>
<dbReference type="EMBL" id="JACBZM010000002">
    <property type="protein sequence ID" value="NYI47943.1"/>
    <property type="molecule type" value="Genomic_DNA"/>
</dbReference>
<dbReference type="Proteomes" id="UP000562045">
    <property type="component" value="Unassembled WGS sequence"/>
</dbReference>
<comment type="caution">
    <text evidence="1">The sequence shown here is derived from an EMBL/GenBank/DDBJ whole genome shotgun (WGS) entry which is preliminary data.</text>
</comment>
<proteinExistence type="predicted"/>
<evidence type="ECO:0000313" key="1">
    <source>
        <dbReference type="EMBL" id="NYI47943.1"/>
    </source>
</evidence>
<evidence type="ECO:0000313" key="2">
    <source>
        <dbReference type="Proteomes" id="UP000562045"/>
    </source>
</evidence>
<dbReference type="RefSeq" id="WP_218865382.1">
    <property type="nucleotide sequence ID" value="NZ_JACBZM010000002.1"/>
</dbReference>
<sequence length="157" mass="17090">MDDEAALLERQVAMAASAWRRAKADTEAYRRLVVATRAWDAYVAPTLVGPATDNVAAQLRRAAREVLRATDDEATRLAHLVTTTASVWLHAAAPTDSVAYERFGRAADAWDAYAAPQLGEPTEELLDQLADDSAPVSLGEAVADFTSQIRKAPRRNR</sequence>
<name>A0A7Y9ZP82_9ACTN</name>